<protein>
    <submittedName>
        <fullName evidence="1">Uncharacterized protein</fullName>
    </submittedName>
</protein>
<gene>
    <name evidence="1" type="ORF">S03H2_23437</name>
</gene>
<accession>X1FG14</accession>
<evidence type="ECO:0000313" key="1">
    <source>
        <dbReference type="EMBL" id="GAH31450.1"/>
    </source>
</evidence>
<organism evidence="1">
    <name type="scientific">marine sediment metagenome</name>
    <dbReference type="NCBI Taxonomy" id="412755"/>
    <lineage>
        <taxon>unclassified sequences</taxon>
        <taxon>metagenomes</taxon>
        <taxon>ecological metagenomes</taxon>
    </lineage>
</organism>
<feature type="non-terminal residue" evidence="1">
    <location>
        <position position="96"/>
    </location>
</feature>
<dbReference type="AlphaFoldDB" id="X1FG14"/>
<proteinExistence type="predicted"/>
<sequence>MFSSLISCKKEIIPYEGNSGGNKNGIMETACKGDIKPVRDPQRELKSTYLLFTDNFYQDPFASPAVKLTIEYLFPRPKIQLPVGYSYHNLTAHNLP</sequence>
<reference evidence="1" key="1">
    <citation type="journal article" date="2014" name="Front. Microbiol.">
        <title>High frequency of phylogenetically diverse reductive dehalogenase-homologous genes in deep subseafloor sedimentary metagenomes.</title>
        <authorList>
            <person name="Kawai M."/>
            <person name="Futagami T."/>
            <person name="Toyoda A."/>
            <person name="Takaki Y."/>
            <person name="Nishi S."/>
            <person name="Hori S."/>
            <person name="Arai W."/>
            <person name="Tsubouchi T."/>
            <person name="Morono Y."/>
            <person name="Uchiyama I."/>
            <person name="Ito T."/>
            <person name="Fujiyama A."/>
            <person name="Inagaki F."/>
            <person name="Takami H."/>
        </authorList>
    </citation>
    <scope>NUCLEOTIDE SEQUENCE</scope>
    <source>
        <strain evidence="1">Expedition CK06-06</strain>
    </source>
</reference>
<name>X1FG14_9ZZZZ</name>
<comment type="caution">
    <text evidence="1">The sequence shown here is derived from an EMBL/GenBank/DDBJ whole genome shotgun (WGS) entry which is preliminary data.</text>
</comment>
<dbReference type="EMBL" id="BARU01012800">
    <property type="protein sequence ID" value="GAH31450.1"/>
    <property type="molecule type" value="Genomic_DNA"/>
</dbReference>